<dbReference type="Pfam" id="PF01810">
    <property type="entry name" value="LysE"/>
    <property type="match status" value="1"/>
</dbReference>
<evidence type="ECO:0000313" key="7">
    <source>
        <dbReference type="EMBL" id="ATB49310.1"/>
    </source>
</evidence>
<name>A0A250K089_9BACT</name>
<evidence type="ECO:0000256" key="3">
    <source>
        <dbReference type="ARBA" id="ARBA00022692"/>
    </source>
</evidence>
<evidence type="ECO:0000256" key="4">
    <source>
        <dbReference type="ARBA" id="ARBA00022989"/>
    </source>
</evidence>
<accession>A0A250K089</accession>
<sequence>MLFDLTRLTAYLLAVLALILTPGPDTMYVLARSLGQGRKAGIVSALGIFVGCLFHIAAAAFGLSALLATSALAFTVVKWGGAAYLVWMGVQMLRAPDAAPEEVRALPALGLRRIFRDGVVTNVLNPKVAVFFLAFLPQFVDASAGSTGLQFLGLGLMFSVTGTSWLVVLAASAGAFGGWMRRNPRVAAWQKRVTGGVFVVLGARLALQRQA</sequence>
<keyword evidence="5 6" id="KW-0472">Membrane</keyword>
<dbReference type="PIRSF" id="PIRSF006324">
    <property type="entry name" value="LeuE"/>
    <property type="match status" value="1"/>
</dbReference>
<gene>
    <name evidence="7" type="ORF">MYMAC_004953</name>
</gene>
<keyword evidence="2" id="KW-1003">Cell membrane</keyword>
<protein>
    <submittedName>
        <fullName evidence="7">Homoserine lactone transporter</fullName>
    </submittedName>
</protein>
<comment type="subcellular location">
    <subcellularLocation>
        <location evidence="1">Cell membrane</location>
        <topology evidence="1">Multi-pass membrane protein</topology>
    </subcellularLocation>
</comment>
<evidence type="ECO:0000256" key="6">
    <source>
        <dbReference type="SAM" id="Phobius"/>
    </source>
</evidence>
<keyword evidence="4 6" id="KW-1133">Transmembrane helix</keyword>
<feature type="transmembrane region" description="Helical" evidence="6">
    <location>
        <begin position="42"/>
        <end position="61"/>
    </location>
</feature>
<keyword evidence="3 6" id="KW-0812">Transmembrane</keyword>
<reference evidence="7 8" key="1">
    <citation type="submission" date="2017-06" db="EMBL/GenBank/DDBJ databases">
        <title>Sequencing and comparative analysis of myxobacterial genomes.</title>
        <authorList>
            <person name="Rupp O."/>
            <person name="Goesmann A."/>
            <person name="Sogaard-Andersen L."/>
        </authorList>
    </citation>
    <scope>NUCLEOTIDE SEQUENCE [LARGE SCALE GENOMIC DNA]</scope>
    <source>
        <strain evidence="7 8">DSM 14697</strain>
    </source>
</reference>
<dbReference type="GO" id="GO:0005886">
    <property type="term" value="C:plasma membrane"/>
    <property type="evidence" value="ECO:0007669"/>
    <property type="project" value="UniProtKB-SubCell"/>
</dbReference>
<dbReference type="InterPro" id="IPR001123">
    <property type="entry name" value="LeuE-type"/>
</dbReference>
<dbReference type="OrthoDB" id="9807053at2"/>
<dbReference type="RefSeq" id="WP_095959901.1">
    <property type="nucleotide sequence ID" value="NZ_CP022203.1"/>
</dbReference>
<dbReference type="EMBL" id="CP022203">
    <property type="protein sequence ID" value="ATB49310.1"/>
    <property type="molecule type" value="Genomic_DNA"/>
</dbReference>
<organism evidence="7 8">
    <name type="scientific">Corallococcus macrosporus DSM 14697</name>
    <dbReference type="NCBI Taxonomy" id="1189310"/>
    <lineage>
        <taxon>Bacteria</taxon>
        <taxon>Pseudomonadati</taxon>
        <taxon>Myxococcota</taxon>
        <taxon>Myxococcia</taxon>
        <taxon>Myxococcales</taxon>
        <taxon>Cystobacterineae</taxon>
        <taxon>Myxococcaceae</taxon>
        <taxon>Corallococcus</taxon>
    </lineage>
</organism>
<evidence type="ECO:0000256" key="1">
    <source>
        <dbReference type="ARBA" id="ARBA00004651"/>
    </source>
</evidence>
<evidence type="ECO:0000256" key="2">
    <source>
        <dbReference type="ARBA" id="ARBA00022475"/>
    </source>
</evidence>
<evidence type="ECO:0000313" key="8">
    <source>
        <dbReference type="Proteomes" id="UP000217343"/>
    </source>
</evidence>
<dbReference type="PANTHER" id="PTHR30086">
    <property type="entry name" value="ARGININE EXPORTER PROTEIN ARGO"/>
    <property type="match status" value="1"/>
</dbReference>
<feature type="transmembrane region" description="Helical" evidence="6">
    <location>
        <begin position="12"/>
        <end position="30"/>
    </location>
</feature>
<proteinExistence type="predicted"/>
<feature type="transmembrane region" description="Helical" evidence="6">
    <location>
        <begin position="119"/>
        <end position="139"/>
    </location>
</feature>
<dbReference type="GO" id="GO:0015171">
    <property type="term" value="F:amino acid transmembrane transporter activity"/>
    <property type="evidence" value="ECO:0007669"/>
    <property type="project" value="TreeGrafter"/>
</dbReference>
<keyword evidence="8" id="KW-1185">Reference proteome</keyword>
<dbReference type="Proteomes" id="UP000217343">
    <property type="component" value="Chromosome"/>
</dbReference>
<feature type="transmembrane region" description="Helical" evidence="6">
    <location>
        <begin position="151"/>
        <end position="176"/>
    </location>
</feature>
<dbReference type="KEGG" id="mmas:MYMAC_004953"/>
<dbReference type="PANTHER" id="PTHR30086:SF20">
    <property type="entry name" value="ARGININE EXPORTER PROTEIN ARGO-RELATED"/>
    <property type="match status" value="1"/>
</dbReference>
<dbReference type="AlphaFoldDB" id="A0A250K089"/>
<feature type="transmembrane region" description="Helical" evidence="6">
    <location>
        <begin position="67"/>
        <end position="87"/>
    </location>
</feature>
<evidence type="ECO:0000256" key="5">
    <source>
        <dbReference type="ARBA" id="ARBA00023136"/>
    </source>
</evidence>